<protein>
    <submittedName>
        <fullName evidence="1">Methyltransferase domain-containing protein</fullName>
    </submittedName>
</protein>
<evidence type="ECO:0000313" key="2">
    <source>
        <dbReference type="Proteomes" id="UP000759298"/>
    </source>
</evidence>
<dbReference type="GO" id="GO:0032259">
    <property type="term" value="P:methylation"/>
    <property type="evidence" value="ECO:0007669"/>
    <property type="project" value="UniProtKB-KW"/>
</dbReference>
<dbReference type="InterPro" id="IPR029063">
    <property type="entry name" value="SAM-dependent_MTases_sf"/>
</dbReference>
<sequence length="304" mass="34564">MSRLEQHSTLAKLYALQLEVFPEHEDFLSRRIANSSDEHLVELEHLAQVIARIGEGKLETIARDYAWLTNEMLEEEYYFRRHGTYRLSTFEEAERTVYANAEFMQKYMNGVLFSHLWWGNHSRVIIHFHREFLSRIKQGAHHLEVGPGHGLLLYLAANSPRTGSVTGWDVSATSLRDTRHALEAMGVHKPVTLEAHNIVDAPSGKFDSLTFSEVLEHLEQPRDALKTLRSLLNDGGKIFVHAPVNSPAPDHIYLFREPEEIVEMVRDAGFAIDETVNFPGMDASLERARKLKLTISTIVVGTAI</sequence>
<reference evidence="1 2" key="1">
    <citation type="submission" date="2021-07" db="EMBL/GenBank/DDBJ databases">
        <title>Alteriqipengyuania abyssalis NZ-12B nov, sp.nov isolated from deep sea sponge in pacific ocean.</title>
        <authorList>
            <person name="Tareen S."/>
            <person name="Wink J."/>
        </authorList>
    </citation>
    <scope>NUCLEOTIDE SEQUENCE [LARGE SCALE GENOMIC DNA]</scope>
    <source>
        <strain evidence="1 2">NZ-12B</strain>
    </source>
</reference>
<dbReference type="PANTHER" id="PTHR43861:SF1">
    <property type="entry name" value="TRANS-ACONITATE 2-METHYLTRANSFERASE"/>
    <property type="match status" value="1"/>
</dbReference>
<gene>
    <name evidence="1" type="ORF">KYN89_12375</name>
</gene>
<keyword evidence="1" id="KW-0808">Transferase</keyword>
<keyword evidence="1" id="KW-0489">Methyltransferase</keyword>
<dbReference type="EMBL" id="JAHWXP010000003">
    <property type="protein sequence ID" value="MBY8337839.1"/>
    <property type="molecule type" value="Genomic_DNA"/>
</dbReference>
<accession>A0ABS7PFJ1</accession>
<dbReference type="Proteomes" id="UP000759298">
    <property type="component" value="Unassembled WGS sequence"/>
</dbReference>
<evidence type="ECO:0000313" key="1">
    <source>
        <dbReference type="EMBL" id="MBY8337839.1"/>
    </source>
</evidence>
<dbReference type="RefSeq" id="WP_222825340.1">
    <property type="nucleotide sequence ID" value="NZ_JAHWXP010000003.1"/>
</dbReference>
<dbReference type="PANTHER" id="PTHR43861">
    <property type="entry name" value="TRANS-ACONITATE 2-METHYLTRANSFERASE-RELATED"/>
    <property type="match status" value="1"/>
</dbReference>
<proteinExistence type="predicted"/>
<dbReference type="SUPFAM" id="SSF53335">
    <property type="entry name" value="S-adenosyl-L-methionine-dependent methyltransferases"/>
    <property type="match status" value="1"/>
</dbReference>
<dbReference type="Pfam" id="PF13489">
    <property type="entry name" value="Methyltransf_23"/>
    <property type="match status" value="1"/>
</dbReference>
<dbReference type="Gene3D" id="3.40.50.150">
    <property type="entry name" value="Vaccinia Virus protein VP39"/>
    <property type="match status" value="1"/>
</dbReference>
<name>A0ABS7PFJ1_9SPHN</name>
<keyword evidence="2" id="KW-1185">Reference proteome</keyword>
<comment type="caution">
    <text evidence="1">The sequence shown here is derived from an EMBL/GenBank/DDBJ whole genome shotgun (WGS) entry which is preliminary data.</text>
</comment>
<dbReference type="GO" id="GO:0008168">
    <property type="term" value="F:methyltransferase activity"/>
    <property type="evidence" value="ECO:0007669"/>
    <property type="project" value="UniProtKB-KW"/>
</dbReference>
<organism evidence="1 2">
    <name type="scientific">Alteriqipengyuania abyssalis</name>
    <dbReference type="NCBI Taxonomy" id="2860200"/>
    <lineage>
        <taxon>Bacteria</taxon>
        <taxon>Pseudomonadati</taxon>
        <taxon>Pseudomonadota</taxon>
        <taxon>Alphaproteobacteria</taxon>
        <taxon>Sphingomonadales</taxon>
        <taxon>Erythrobacteraceae</taxon>
        <taxon>Alteriqipengyuania</taxon>
    </lineage>
</organism>